<sequence>MCLSAPPSSLVSTSLANFLVNLPLITSEIHSDRTPTKALTVTAYPLPTPSTLAFDFAVGEVIWLGVPGPS</sequence>
<dbReference type="Proteomes" id="UP000042958">
    <property type="component" value="Unassembled WGS sequence"/>
</dbReference>
<organism evidence="1 2">
    <name type="scientific">Penicillium brasilianum</name>
    <dbReference type="NCBI Taxonomy" id="104259"/>
    <lineage>
        <taxon>Eukaryota</taxon>
        <taxon>Fungi</taxon>
        <taxon>Dikarya</taxon>
        <taxon>Ascomycota</taxon>
        <taxon>Pezizomycotina</taxon>
        <taxon>Eurotiomycetes</taxon>
        <taxon>Eurotiomycetidae</taxon>
        <taxon>Eurotiales</taxon>
        <taxon>Aspergillaceae</taxon>
        <taxon>Penicillium</taxon>
    </lineage>
</organism>
<reference evidence="2" key="1">
    <citation type="journal article" date="2015" name="Genome Announc.">
        <title>Draft genome sequence of the fungus Penicillium brasilianum MG11.</title>
        <authorList>
            <person name="Horn F."/>
            <person name="Linde J."/>
            <person name="Mattern D.J."/>
            <person name="Walther G."/>
            <person name="Guthke R."/>
            <person name="Brakhage A.A."/>
            <person name="Valiante V."/>
        </authorList>
    </citation>
    <scope>NUCLEOTIDE SEQUENCE [LARGE SCALE GENOMIC DNA]</scope>
    <source>
        <strain evidence="2">MG11</strain>
    </source>
</reference>
<dbReference type="OrthoDB" id="4360783at2759"/>
<protein>
    <submittedName>
        <fullName evidence="1">Uncharacterized protein</fullName>
    </submittedName>
</protein>
<accession>A0A0F7TIG4</accession>
<proteinExistence type="predicted"/>
<evidence type="ECO:0000313" key="1">
    <source>
        <dbReference type="EMBL" id="CEJ56508.1"/>
    </source>
</evidence>
<keyword evidence="2" id="KW-1185">Reference proteome</keyword>
<dbReference type="EMBL" id="CDHK01000002">
    <property type="protein sequence ID" value="CEJ56508.1"/>
    <property type="molecule type" value="Genomic_DNA"/>
</dbReference>
<evidence type="ECO:0000313" key="2">
    <source>
        <dbReference type="Proteomes" id="UP000042958"/>
    </source>
</evidence>
<gene>
    <name evidence="1" type="ORF">PMG11_02712</name>
</gene>
<name>A0A0F7TIG4_PENBI</name>
<dbReference type="AlphaFoldDB" id="A0A0F7TIG4"/>